<evidence type="ECO:0000256" key="10">
    <source>
        <dbReference type="RuleBase" id="RU000682"/>
    </source>
</evidence>
<keyword evidence="4 9" id="KW-0238">DNA-binding</keyword>
<dbReference type="EMBL" id="CM003375">
    <property type="protein sequence ID" value="KOM44502.1"/>
    <property type="molecule type" value="Genomic_DNA"/>
</dbReference>
<gene>
    <name evidence="12" type="ORF">LR48_Vigan05g210700</name>
</gene>
<keyword evidence="6" id="KW-0804">Transcription</keyword>
<dbReference type="GO" id="GO:0099402">
    <property type="term" value="P:plant organ development"/>
    <property type="evidence" value="ECO:0007669"/>
    <property type="project" value="InterPro"/>
</dbReference>
<proteinExistence type="inferred from homology"/>
<evidence type="ECO:0000256" key="3">
    <source>
        <dbReference type="ARBA" id="ARBA00023015"/>
    </source>
</evidence>
<dbReference type="PANTHER" id="PTHR45940:SF13">
    <property type="entry name" value="WUSCHEL-RELATED HOMEOBOX 1"/>
    <property type="match status" value="1"/>
</dbReference>
<sequence length="322" mass="36035">MSEMEMERYTGQRWKPTDDQVKMMTNIFNYGVTHPSRAQVVEIASRLRAFGEVSEYNVHCWFNNHGNRVRRWQAELDPTGTVFSQMPLYMYEYGWVIMRAPRLLNLFPVPIIIDDDRDERQIPPPMLLTPIPTQSPNPSHSGVCSIHPCTPSTRSCQEPLLVCAPCTMPLAPASLPALVSVPGCHMPTSFRLVRPRTTPYWERLGSDTINHPTHATTINIQKIQLPLPLEDLLAILNAVKLWTFSASPLDVTPNTSLESTCLKLAAATSDDLYLTSPKSAASLLSSPDAASNLLHSLISLFKKKDTLLLTATAQCYVHQGRR</sequence>
<evidence type="ECO:0000256" key="9">
    <source>
        <dbReference type="PROSITE-ProRule" id="PRU00108"/>
    </source>
</evidence>
<evidence type="ECO:0000313" key="13">
    <source>
        <dbReference type="Proteomes" id="UP000053144"/>
    </source>
</evidence>
<dbReference type="AlphaFoldDB" id="A0A0L9UPK8"/>
<comment type="similarity">
    <text evidence="8">Belongs to the WUS homeobox family.</text>
</comment>
<dbReference type="InterPro" id="IPR009057">
    <property type="entry name" value="Homeodomain-like_sf"/>
</dbReference>
<evidence type="ECO:0000313" key="12">
    <source>
        <dbReference type="EMBL" id="KOM44502.1"/>
    </source>
</evidence>
<organism evidence="12 13">
    <name type="scientific">Phaseolus angularis</name>
    <name type="common">Azuki bean</name>
    <name type="synonym">Vigna angularis</name>
    <dbReference type="NCBI Taxonomy" id="3914"/>
    <lineage>
        <taxon>Eukaryota</taxon>
        <taxon>Viridiplantae</taxon>
        <taxon>Streptophyta</taxon>
        <taxon>Embryophyta</taxon>
        <taxon>Tracheophyta</taxon>
        <taxon>Spermatophyta</taxon>
        <taxon>Magnoliopsida</taxon>
        <taxon>eudicotyledons</taxon>
        <taxon>Gunneridae</taxon>
        <taxon>Pentapetalae</taxon>
        <taxon>rosids</taxon>
        <taxon>fabids</taxon>
        <taxon>Fabales</taxon>
        <taxon>Fabaceae</taxon>
        <taxon>Papilionoideae</taxon>
        <taxon>50 kb inversion clade</taxon>
        <taxon>NPAAA clade</taxon>
        <taxon>indigoferoid/millettioid clade</taxon>
        <taxon>Phaseoleae</taxon>
        <taxon>Vigna</taxon>
    </lineage>
</organism>
<keyword evidence="7 9" id="KW-0539">Nucleus</keyword>
<reference evidence="13" key="1">
    <citation type="journal article" date="2015" name="Proc. Natl. Acad. Sci. U.S.A.">
        <title>Genome sequencing of adzuki bean (Vigna angularis) provides insight into high starch and low fat accumulation and domestication.</title>
        <authorList>
            <person name="Yang K."/>
            <person name="Tian Z."/>
            <person name="Chen C."/>
            <person name="Luo L."/>
            <person name="Zhao B."/>
            <person name="Wang Z."/>
            <person name="Yu L."/>
            <person name="Li Y."/>
            <person name="Sun Y."/>
            <person name="Li W."/>
            <person name="Chen Y."/>
            <person name="Li Y."/>
            <person name="Zhang Y."/>
            <person name="Ai D."/>
            <person name="Zhao J."/>
            <person name="Shang C."/>
            <person name="Ma Y."/>
            <person name="Wu B."/>
            <person name="Wang M."/>
            <person name="Gao L."/>
            <person name="Sun D."/>
            <person name="Zhang P."/>
            <person name="Guo F."/>
            <person name="Wang W."/>
            <person name="Li Y."/>
            <person name="Wang J."/>
            <person name="Varshney R.K."/>
            <person name="Wang J."/>
            <person name="Ling H.Q."/>
            <person name="Wan P."/>
        </authorList>
    </citation>
    <scope>NUCLEOTIDE SEQUENCE</scope>
    <source>
        <strain evidence="13">cv. Jingnong 6</strain>
    </source>
</reference>
<dbReference type="PROSITE" id="PS50071">
    <property type="entry name" value="HOMEOBOX_2"/>
    <property type="match status" value="1"/>
</dbReference>
<dbReference type="PANTHER" id="PTHR45940">
    <property type="entry name" value="WUSCHEL-RELATED HOMEOBOX 1-RELATED"/>
    <property type="match status" value="1"/>
</dbReference>
<dbReference type="SUPFAM" id="SSF46689">
    <property type="entry name" value="Homeodomain-like"/>
    <property type="match status" value="1"/>
</dbReference>
<dbReference type="InterPro" id="IPR001356">
    <property type="entry name" value="HD"/>
</dbReference>
<protein>
    <recommendedName>
        <fullName evidence="11">Homeobox domain-containing protein</fullName>
    </recommendedName>
</protein>
<evidence type="ECO:0000256" key="4">
    <source>
        <dbReference type="ARBA" id="ARBA00023125"/>
    </source>
</evidence>
<accession>A0A0L9UPK8</accession>
<evidence type="ECO:0000256" key="6">
    <source>
        <dbReference type="ARBA" id="ARBA00023163"/>
    </source>
</evidence>
<evidence type="ECO:0000259" key="11">
    <source>
        <dbReference type="PROSITE" id="PS50071"/>
    </source>
</evidence>
<keyword evidence="2" id="KW-0217">Developmental protein</keyword>
<evidence type="ECO:0000256" key="1">
    <source>
        <dbReference type="ARBA" id="ARBA00004123"/>
    </source>
</evidence>
<dbReference type="Pfam" id="PF00046">
    <property type="entry name" value="Homeodomain"/>
    <property type="match status" value="1"/>
</dbReference>
<dbReference type="GO" id="GO:0005634">
    <property type="term" value="C:nucleus"/>
    <property type="evidence" value="ECO:0007669"/>
    <property type="project" value="UniProtKB-SubCell"/>
</dbReference>
<evidence type="ECO:0000256" key="8">
    <source>
        <dbReference type="ARBA" id="ARBA00024040"/>
    </source>
</evidence>
<keyword evidence="3" id="KW-0805">Transcription regulation</keyword>
<evidence type="ECO:0000256" key="5">
    <source>
        <dbReference type="ARBA" id="ARBA00023155"/>
    </source>
</evidence>
<feature type="domain" description="Homeobox" evidence="11">
    <location>
        <begin position="7"/>
        <end position="72"/>
    </location>
</feature>
<comment type="subcellular location">
    <subcellularLocation>
        <location evidence="1 9 10">Nucleus</location>
    </subcellularLocation>
</comment>
<dbReference type="Gene3D" id="1.10.10.60">
    <property type="entry name" value="Homeodomain-like"/>
    <property type="match status" value="1"/>
</dbReference>
<name>A0A0L9UPK8_PHAAN</name>
<evidence type="ECO:0000256" key="2">
    <source>
        <dbReference type="ARBA" id="ARBA00022473"/>
    </source>
</evidence>
<dbReference type="InterPro" id="IPR044555">
    <property type="entry name" value="WUSCHEL-like"/>
</dbReference>
<dbReference type="Gramene" id="KOM44502">
    <property type="protein sequence ID" value="KOM44502"/>
    <property type="gene ID" value="LR48_Vigan05g210700"/>
</dbReference>
<dbReference type="Proteomes" id="UP000053144">
    <property type="component" value="Chromosome 5"/>
</dbReference>
<keyword evidence="5 9" id="KW-0371">Homeobox</keyword>
<feature type="DNA-binding region" description="Homeobox" evidence="9">
    <location>
        <begin position="9"/>
        <end position="73"/>
    </location>
</feature>
<evidence type="ECO:0000256" key="7">
    <source>
        <dbReference type="ARBA" id="ARBA00023242"/>
    </source>
</evidence>
<dbReference type="GO" id="GO:0003677">
    <property type="term" value="F:DNA binding"/>
    <property type="evidence" value="ECO:0007669"/>
    <property type="project" value="UniProtKB-UniRule"/>
</dbReference>
<dbReference type="GO" id="GO:0003700">
    <property type="term" value="F:DNA-binding transcription factor activity"/>
    <property type="evidence" value="ECO:0007669"/>
    <property type="project" value="InterPro"/>
</dbReference>